<evidence type="ECO:0000256" key="1">
    <source>
        <dbReference type="ARBA" id="ARBA00004240"/>
    </source>
</evidence>
<evidence type="ECO:0000256" key="9">
    <source>
        <dbReference type="ARBA" id="ARBA00022927"/>
    </source>
</evidence>
<dbReference type="GO" id="GO:0005794">
    <property type="term" value="C:Golgi apparatus"/>
    <property type="evidence" value="ECO:0007669"/>
    <property type="project" value="UniProtKB-SubCell"/>
</dbReference>
<dbReference type="GO" id="GO:0003925">
    <property type="term" value="F:G protein activity"/>
    <property type="evidence" value="ECO:0007669"/>
    <property type="project" value="UniProtKB-EC"/>
</dbReference>
<dbReference type="InterPro" id="IPR006687">
    <property type="entry name" value="Small_GTPase_SAR1"/>
</dbReference>
<keyword evidence="6 13" id="KW-0547">Nucleotide-binding</keyword>
<dbReference type="InterPro" id="IPR006689">
    <property type="entry name" value="Small_GTPase_ARF/SAR"/>
</dbReference>
<evidence type="ECO:0000256" key="13">
    <source>
        <dbReference type="PIRSR" id="PIRSR606687-2"/>
    </source>
</evidence>
<dbReference type="GO" id="GO:0005525">
    <property type="term" value="F:GTP binding"/>
    <property type="evidence" value="ECO:0007669"/>
    <property type="project" value="UniProtKB-KW"/>
</dbReference>
<evidence type="ECO:0000256" key="14">
    <source>
        <dbReference type="PIRSR" id="PIRSR606689-1"/>
    </source>
</evidence>
<dbReference type="EMBL" id="CASHTH010004072">
    <property type="protein sequence ID" value="CAI8053129.1"/>
    <property type="molecule type" value="Genomic_DNA"/>
</dbReference>
<evidence type="ECO:0000256" key="6">
    <source>
        <dbReference type="ARBA" id="ARBA00022741"/>
    </source>
</evidence>
<dbReference type="SUPFAM" id="SSF52540">
    <property type="entry name" value="P-loop containing nucleoside triphosphate hydrolases"/>
    <property type="match status" value="1"/>
</dbReference>
<dbReference type="Gene3D" id="3.40.50.300">
    <property type="entry name" value="P-loop containing nucleotide triphosphate hydrolases"/>
    <property type="match status" value="1"/>
</dbReference>
<evidence type="ECO:0000256" key="11">
    <source>
        <dbReference type="ARBA" id="ARBA00023134"/>
    </source>
</evidence>
<evidence type="ECO:0000256" key="7">
    <source>
        <dbReference type="ARBA" id="ARBA00022824"/>
    </source>
</evidence>
<protein>
    <recommendedName>
        <fullName evidence="4">small monomeric GTPase</fullName>
        <ecNumber evidence="4">3.6.5.2</ecNumber>
    </recommendedName>
</protein>
<comment type="subcellular location">
    <subcellularLocation>
        <location evidence="1">Endoplasmic reticulum</location>
    </subcellularLocation>
    <subcellularLocation>
        <location evidence="2">Golgi apparatus</location>
    </subcellularLocation>
</comment>
<feature type="binding site" evidence="13">
    <location>
        <position position="63"/>
    </location>
    <ligand>
        <name>GTP</name>
        <dbReference type="ChEBI" id="CHEBI:37565"/>
    </ligand>
</feature>
<evidence type="ECO:0000313" key="16">
    <source>
        <dbReference type="Proteomes" id="UP001174909"/>
    </source>
</evidence>
<keyword evidence="5" id="KW-0813">Transport</keyword>
<feature type="binding site" evidence="14">
    <location>
        <begin position="16"/>
        <end position="19"/>
    </location>
    <ligand>
        <name>GTP</name>
        <dbReference type="ChEBI" id="CHEBI:37565"/>
    </ligand>
</feature>
<comment type="catalytic activity">
    <reaction evidence="12">
        <text>GTP + H2O = GDP + phosphate + H(+)</text>
        <dbReference type="Rhea" id="RHEA:19669"/>
        <dbReference type="ChEBI" id="CHEBI:15377"/>
        <dbReference type="ChEBI" id="CHEBI:15378"/>
        <dbReference type="ChEBI" id="CHEBI:37565"/>
        <dbReference type="ChEBI" id="CHEBI:43474"/>
        <dbReference type="ChEBI" id="CHEBI:58189"/>
        <dbReference type="EC" id="3.6.5.2"/>
    </reaction>
    <physiologicalReaction direction="left-to-right" evidence="12">
        <dbReference type="Rhea" id="RHEA:19670"/>
    </physiologicalReaction>
</comment>
<evidence type="ECO:0000256" key="10">
    <source>
        <dbReference type="ARBA" id="ARBA00023034"/>
    </source>
</evidence>
<comment type="similarity">
    <text evidence="3">Belongs to the small GTPase superfamily. SAR1 family.</text>
</comment>
<feature type="binding site" evidence="13">
    <location>
        <position position="19"/>
    </location>
    <ligand>
        <name>GTP</name>
        <dbReference type="ChEBI" id="CHEBI:37565"/>
    </ligand>
</feature>
<keyword evidence="11 14" id="KW-0342">GTP-binding</keyword>
<dbReference type="InterPro" id="IPR027417">
    <property type="entry name" value="P-loop_NTPase"/>
</dbReference>
<dbReference type="PANTHER" id="PTHR45684">
    <property type="entry name" value="RE74312P"/>
    <property type="match status" value="1"/>
</dbReference>
<reference evidence="15" key="1">
    <citation type="submission" date="2023-03" db="EMBL/GenBank/DDBJ databases">
        <authorList>
            <person name="Steffen K."/>
            <person name="Cardenas P."/>
        </authorList>
    </citation>
    <scope>NUCLEOTIDE SEQUENCE</scope>
</reference>
<evidence type="ECO:0000256" key="8">
    <source>
        <dbReference type="ARBA" id="ARBA00022892"/>
    </source>
</evidence>
<dbReference type="GO" id="GO:0005783">
    <property type="term" value="C:endoplasmic reticulum"/>
    <property type="evidence" value="ECO:0007669"/>
    <property type="project" value="UniProtKB-SubCell"/>
</dbReference>
<evidence type="ECO:0000256" key="3">
    <source>
        <dbReference type="ARBA" id="ARBA00007507"/>
    </source>
</evidence>
<dbReference type="Proteomes" id="UP001174909">
    <property type="component" value="Unassembled WGS sequence"/>
</dbReference>
<dbReference type="PRINTS" id="PR00328">
    <property type="entry name" value="SAR1GTPBP"/>
</dbReference>
<evidence type="ECO:0000256" key="4">
    <source>
        <dbReference type="ARBA" id="ARBA00011984"/>
    </source>
</evidence>
<dbReference type="GO" id="GO:0016192">
    <property type="term" value="P:vesicle-mediated transport"/>
    <property type="evidence" value="ECO:0007669"/>
    <property type="project" value="UniProtKB-KW"/>
</dbReference>
<keyword evidence="7" id="KW-0256">Endoplasmic reticulum</keyword>
<sequence>MSDEQVANAPILVLGNKIDVPGACSEEDLRAIFSLIGRTTGKGNIPMKDLQSRPVEVFMCSVLKRQGYGEGFRWLAQYL</sequence>
<evidence type="ECO:0000256" key="12">
    <source>
        <dbReference type="ARBA" id="ARBA00047660"/>
    </source>
</evidence>
<name>A0AA35TS24_GEOBA</name>
<dbReference type="AlphaFoldDB" id="A0AA35TS24"/>
<proteinExistence type="inferred from homology"/>
<keyword evidence="9" id="KW-0653">Protein transport</keyword>
<evidence type="ECO:0000256" key="2">
    <source>
        <dbReference type="ARBA" id="ARBA00004555"/>
    </source>
</evidence>
<dbReference type="GO" id="GO:0006886">
    <property type="term" value="P:intracellular protein transport"/>
    <property type="evidence" value="ECO:0007669"/>
    <property type="project" value="InterPro"/>
</dbReference>
<dbReference type="PROSITE" id="PS51422">
    <property type="entry name" value="SAR1"/>
    <property type="match status" value="1"/>
</dbReference>
<keyword evidence="8" id="KW-0931">ER-Golgi transport</keyword>
<dbReference type="EC" id="3.6.5.2" evidence="4"/>
<feature type="binding site" evidence="13">
    <location>
        <position position="17"/>
    </location>
    <ligand>
        <name>GTP</name>
        <dbReference type="ChEBI" id="CHEBI:37565"/>
    </ligand>
</feature>
<keyword evidence="10" id="KW-0333">Golgi apparatus</keyword>
<keyword evidence="16" id="KW-1185">Reference proteome</keyword>
<accession>A0AA35TS24</accession>
<evidence type="ECO:0000313" key="15">
    <source>
        <dbReference type="EMBL" id="CAI8053129.1"/>
    </source>
</evidence>
<evidence type="ECO:0000256" key="5">
    <source>
        <dbReference type="ARBA" id="ARBA00022448"/>
    </source>
</evidence>
<gene>
    <name evidence="15" type="ORF">GBAR_LOCUS29055</name>
</gene>
<dbReference type="Pfam" id="PF00025">
    <property type="entry name" value="Arf"/>
    <property type="match status" value="1"/>
</dbReference>
<feature type="binding site" evidence="13">
    <location>
        <position position="62"/>
    </location>
    <ligand>
        <name>GTP</name>
        <dbReference type="ChEBI" id="CHEBI:37565"/>
    </ligand>
</feature>
<organism evidence="15 16">
    <name type="scientific">Geodia barretti</name>
    <name type="common">Barrett's horny sponge</name>
    <dbReference type="NCBI Taxonomy" id="519541"/>
    <lineage>
        <taxon>Eukaryota</taxon>
        <taxon>Metazoa</taxon>
        <taxon>Porifera</taxon>
        <taxon>Demospongiae</taxon>
        <taxon>Heteroscleromorpha</taxon>
        <taxon>Tetractinellida</taxon>
        <taxon>Astrophorina</taxon>
        <taxon>Geodiidae</taxon>
        <taxon>Geodia</taxon>
    </lineage>
</organism>
<feature type="binding site" evidence="13">
    <location>
        <position position="16"/>
    </location>
    <ligand>
        <name>GTP</name>
        <dbReference type="ChEBI" id="CHEBI:37565"/>
    </ligand>
</feature>
<comment type="caution">
    <text evidence="15">The sequence shown here is derived from an EMBL/GenBank/DDBJ whole genome shotgun (WGS) entry which is preliminary data.</text>
</comment>